<keyword evidence="2" id="KW-0813">Transport</keyword>
<accession>A0A6N6NRB7</accession>
<dbReference type="Gene3D" id="1.20.1250.20">
    <property type="entry name" value="MFS general substrate transporter like domains"/>
    <property type="match status" value="2"/>
</dbReference>
<dbReference type="InterPro" id="IPR036259">
    <property type="entry name" value="MFS_trans_sf"/>
</dbReference>
<feature type="transmembrane region" description="Helical" evidence="6">
    <location>
        <begin position="335"/>
        <end position="354"/>
    </location>
</feature>
<protein>
    <submittedName>
        <fullName evidence="8">MFS transporter</fullName>
    </submittedName>
</protein>
<feature type="transmembrane region" description="Helical" evidence="6">
    <location>
        <begin position="240"/>
        <end position="261"/>
    </location>
</feature>
<sequence>MSNPNAAASAQEKTPSYAWIALVVSLLAAISIVYAWMWLPAITFPVFKGWLGANCASVQADPSQFGLLSNVMGLVPIAALIMAFPASFVVRKFGPKVGTLVGLGLAIIGSAVCALTITSSFMAFLVGRFILGLGLAQTIVAGPTCVSIWFPNTTRGRAMAIWSIWAPVGIFTVNVFGDGIYHAVGQNLVTLLWVWTIVIVVIGILFAVVFRKPRADEASEVSAETKSFREVLPFFKKRQLWCLIFMFAIFNYMNYAFSQYLKTWLQLDPTAGGLGWDPAMAGLIGGALTACGILAPIGGFILDKLPRNLKYIAVVSGITGLTVCSALAFQNNMVVFVFYAIFFCIGNMFLNGCCRPMIPTYVFKGGATAVALGLSFLTFGQYLGQTITSYALEPFNASMSAGACDPMLAFWALVPIGVVGIIASLFMKPSKQDLAGGKPQGKPAENAQTK</sequence>
<evidence type="ECO:0000256" key="6">
    <source>
        <dbReference type="SAM" id="Phobius"/>
    </source>
</evidence>
<dbReference type="GeneID" id="98656836"/>
<dbReference type="Pfam" id="PF07690">
    <property type="entry name" value="MFS_1"/>
    <property type="match status" value="1"/>
</dbReference>
<keyword evidence="4 6" id="KW-1133">Transmembrane helix</keyword>
<dbReference type="InterPro" id="IPR011701">
    <property type="entry name" value="MFS"/>
</dbReference>
<keyword evidence="3 6" id="KW-0812">Transmembrane</keyword>
<feature type="transmembrane region" description="Helical" evidence="6">
    <location>
        <begin position="408"/>
        <end position="427"/>
    </location>
</feature>
<dbReference type="InterPro" id="IPR020846">
    <property type="entry name" value="MFS_dom"/>
</dbReference>
<feature type="transmembrane region" description="Helical" evidence="6">
    <location>
        <begin position="190"/>
        <end position="210"/>
    </location>
</feature>
<evidence type="ECO:0000256" key="4">
    <source>
        <dbReference type="ARBA" id="ARBA00022989"/>
    </source>
</evidence>
<evidence type="ECO:0000256" key="5">
    <source>
        <dbReference type="ARBA" id="ARBA00023136"/>
    </source>
</evidence>
<dbReference type="CDD" id="cd06174">
    <property type="entry name" value="MFS"/>
    <property type="match status" value="1"/>
</dbReference>
<dbReference type="InterPro" id="IPR044770">
    <property type="entry name" value="MFS_spinster-like"/>
</dbReference>
<evidence type="ECO:0000313" key="8">
    <source>
        <dbReference type="EMBL" id="KAB1642863.1"/>
    </source>
</evidence>
<feature type="transmembrane region" description="Helical" evidence="6">
    <location>
        <begin position="129"/>
        <end position="150"/>
    </location>
</feature>
<feature type="transmembrane region" description="Helical" evidence="6">
    <location>
        <begin position="309"/>
        <end position="329"/>
    </location>
</feature>
<keyword evidence="5 6" id="KW-0472">Membrane</keyword>
<feature type="transmembrane region" description="Helical" evidence="6">
    <location>
        <begin position="361"/>
        <end position="383"/>
    </location>
</feature>
<organism evidence="8 9">
    <name type="scientific">Ellagibacter isourolithinifaciens</name>
    <dbReference type="NCBI Taxonomy" id="2137581"/>
    <lineage>
        <taxon>Bacteria</taxon>
        <taxon>Bacillati</taxon>
        <taxon>Actinomycetota</taxon>
        <taxon>Coriobacteriia</taxon>
        <taxon>Eggerthellales</taxon>
        <taxon>Eggerthellaceae</taxon>
        <taxon>Ellagibacter</taxon>
    </lineage>
</organism>
<dbReference type="AlphaFoldDB" id="A0A6N6NRB7"/>
<evidence type="ECO:0000256" key="2">
    <source>
        <dbReference type="ARBA" id="ARBA00022448"/>
    </source>
</evidence>
<evidence type="ECO:0000256" key="3">
    <source>
        <dbReference type="ARBA" id="ARBA00022692"/>
    </source>
</evidence>
<name>A0A6N6NRB7_9ACTN</name>
<evidence type="ECO:0000259" key="7">
    <source>
        <dbReference type="PROSITE" id="PS50850"/>
    </source>
</evidence>
<feature type="transmembrane region" description="Helical" evidence="6">
    <location>
        <begin position="97"/>
        <end position="117"/>
    </location>
</feature>
<proteinExistence type="predicted"/>
<dbReference type="PANTHER" id="PTHR23505">
    <property type="entry name" value="SPINSTER"/>
    <property type="match status" value="1"/>
</dbReference>
<dbReference type="GO" id="GO:0022857">
    <property type="term" value="F:transmembrane transporter activity"/>
    <property type="evidence" value="ECO:0007669"/>
    <property type="project" value="InterPro"/>
</dbReference>
<comment type="caution">
    <text evidence="8">The sequence shown here is derived from an EMBL/GenBank/DDBJ whole genome shotgun (WGS) entry which is preliminary data.</text>
</comment>
<evidence type="ECO:0000313" key="9">
    <source>
        <dbReference type="Proteomes" id="UP000468668"/>
    </source>
</evidence>
<feature type="transmembrane region" description="Helical" evidence="6">
    <location>
        <begin position="17"/>
        <end position="39"/>
    </location>
</feature>
<dbReference type="OrthoDB" id="4506232at2"/>
<keyword evidence="9" id="KW-1185">Reference proteome</keyword>
<dbReference type="SUPFAM" id="SSF103473">
    <property type="entry name" value="MFS general substrate transporter"/>
    <property type="match status" value="1"/>
</dbReference>
<feature type="transmembrane region" description="Helical" evidence="6">
    <location>
        <begin position="281"/>
        <end position="302"/>
    </location>
</feature>
<dbReference type="RefSeq" id="WP_158048449.1">
    <property type="nucleotide sequence ID" value="NZ_WAJR01000001.1"/>
</dbReference>
<dbReference type="GO" id="GO:0005886">
    <property type="term" value="C:plasma membrane"/>
    <property type="evidence" value="ECO:0007669"/>
    <property type="project" value="UniProtKB-SubCell"/>
</dbReference>
<dbReference type="PROSITE" id="PS50850">
    <property type="entry name" value="MFS"/>
    <property type="match status" value="1"/>
</dbReference>
<gene>
    <name evidence="8" type="ORF">F8C90_00280</name>
</gene>
<dbReference type="EMBL" id="WAJR01000001">
    <property type="protein sequence ID" value="KAB1642863.1"/>
    <property type="molecule type" value="Genomic_DNA"/>
</dbReference>
<reference evidence="8 9" key="1">
    <citation type="submission" date="2019-09" db="EMBL/GenBank/DDBJ databases">
        <title>Whole genome shotgun sequencing (WGS) of Ellagibacter isourolithinifaciens DSM 104140(T) and Adlercreutzia muris DSM 29508(T).</title>
        <authorList>
            <person name="Stoll D.A."/>
            <person name="Danylec N."/>
            <person name="Huch M."/>
        </authorList>
    </citation>
    <scope>NUCLEOTIDE SEQUENCE [LARGE SCALE GENOMIC DNA]</scope>
    <source>
        <strain evidence="8 9">DSM 104140</strain>
    </source>
</reference>
<feature type="transmembrane region" description="Helical" evidence="6">
    <location>
        <begin position="162"/>
        <end position="184"/>
    </location>
</feature>
<dbReference type="Proteomes" id="UP000468668">
    <property type="component" value="Unassembled WGS sequence"/>
</dbReference>
<feature type="domain" description="Major facilitator superfamily (MFS) profile" evidence="7">
    <location>
        <begin position="17"/>
        <end position="432"/>
    </location>
</feature>
<evidence type="ECO:0000256" key="1">
    <source>
        <dbReference type="ARBA" id="ARBA00004651"/>
    </source>
</evidence>
<comment type="subcellular location">
    <subcellularLocation>
        <location evidence="1">Cell membrane</location>
        <topology evidence="1">Multi-pass membrane protein</topology>
    </subcellularLocation>
</comment>
<dbReference type="PANTHER" id="PTHR23505:SF79">
    <property type="entry name" value="PROTEIN SPINSTER"/>
    <property type="match status" value="1"/>
</dbReference>
<feature type="transmembrane region" description="Helical" evidence="6">
    <location>
        <begin position="71"/>
        <end position="90"/>
    </location>
</feature>